<evidence type="ECO:0000313" key="2">
    <source>
        <dbReference type="Proteomes" id="UP000321595"/>
    </source>
</evidence>
<dbReference type="EMBL" id="CP042467">
    <property type="protein sequence ID" value="QED28862.1"/>
    <property type="molecule type" value="Genomic_DNA"/>
</dbReference>
<dbReference type="AlphaFoldDB" id="A0A5B8XSC6"/>
<protein>
    <submittedName>
        <fullName evidence="1">Uncharacterized protein</fullName>
    </submittedName>
</protein>
<proteinExistence type="predicted"/>
<dbReference type="Proteomes" id="UP000321595">
    <property type="component" value="Chromosome"/>
</dbReference>
<name>A0A5B8XSC6_9DELT</name>
<keyword evidence="2" id="KW-1185">Reference proteome</keyword>
<accession>A0A5B8XSC6</accession>
<dbReference type="KEGG" id="bbae:FRD01_16765"/>
<gene>
    <name evidence="1" type="ORF">FRD01_16765</name>
</gene>
<reference evidence="1 2" key="1">
    <citation type="submission" date="2019-08" db="EMBL/GenBank/DDBJ databases">
        <authorList>
            <person name="Liang Q."/>
        </authorList>
    </citation>
    <scope>NUCLEOTIDE SEQUENCE [LARGE SCALE GENOMIC DNA]</scope>
    <source>
        <strain evidence="1 2">V1718</strain>
    </source>
</reference>
<dbReference type="RefSeq" id="WP_146961664.1">
    <property type="nucleotide sequence ID" value="NZ_CP042467.1"/>
</dbReference>
<organism evidence="1 2">
    <name type="scientific">Microvenator marinus</name>
    <dbReference type="NCBI Taxonomy" id="2600177"/>
    <lineage>
        <taxon>Bacteria</taxon>
        <taxon>Deltaproteobacteria</taxon>
        <taxon>Bradymonadales</taxon>
        <taxon>Microvenatoraceae</taxon>
        <taxon>Microvenator</taxon>
    </lineage>
</organism>
<sequence length="167" mass="19134">MRVQTLLSDFFREVSSFTGERREFLEVLQRWLNAKLRFWNKETRAAWGLEWIATADLAPYPVELATLSPEVELAQIKKYPPSSLDSFGMFISEIFWEGITLEAISNCNNCGAGMRIMEATEEDIPVLECKQCVCCQRANGQCWEGDEILRPATTQRVLACRELWAVC</sequence>
<evidence type="ECO:0000313" key="1">
    <source>
        <dbReference type="EMBL" id="QED28862.1"/>
    </source>
</evidence>